<dbReference type="Proteomes" id="UP000037822">
    <property type="component" value="Unassembled WGS sequence"/>
</dbReference>
<dbReference type="SUPFAM" id="SSF48008">
    <property type="entry name" value="GntR ligand-binding domain-like"/>
    <property type="match status" value="1"/>
</dbReference>
<dbReference type="SUPFAM" id="SSF46785">
    <property type="entry name" value="Winged helix' DNA-binding domain"/>
    <property type="match status" value="1"/>
</dbReference>
<reference evidence="5 6" key="1">
    <citation type="submission" date="2015-07" db="EMBL/GenBank/DDBJ databases">
        <title>Whole genome sequencing of Bosea vaviloviae isolated from cave pool.</title>
        <authorList>
            <person name="Tan N.E.H."/>
            <person name="Lee Y.P."/>
            <person name="Gan H.M."/>
            <person name="Barton H."/>
            <person name="Savka M.A."/>
        </authorList>
    </citation>
    <scope>NUCLEOTIDE SEQUENCE [LARGE SCALE GENOMIC DNA]</scope>
    <source>
        <strain evidence="5 6">SD260</strain>
    </source>
</reference>
<dbReference type="InterPro" id="IPR011711">
    <property type="entry name" value="GntR_C"/>
</dbReference>
<name>A0A0N1F3U7_9HYPH</name>
<dbReference type="PRINTS" id="PR00035">
    <property type="entry name" value="HTHGNTR"/>
</dbReference>
<dbReference type="PROSITE" id="PS50949">
    <property type="entry name" value="HTH_GNTR"/>
    <property type="match status" value="1"/>
</dbReference>
<dbReference type="InterPro" id="IPR036388">
    <property type="entry name" value="WH-like_DNA-bd_sf"/>
</dbReference>
<keyword evidence="2" id="KW-0238">DNA-binding</keyword>
<dbReference type="InterPro" id="IPR036390">
    <property type="entry name" value="WH_DNA-bd_sf"/>
</dbReference>
<organism evidence="5 6">
    <name type="scientific">Bosea vaviloviae</name>
    <dbReference type="NCBI Taxonomy" id="1526658"/>
    <lineage>
        <taxon>Bacteria</taxon>
        <taxon>Pseudomonadati</taxon>
        <taxon>Pseudomonadota</taxon>
        <taxon>Alphaproteobacteria</taxon>
        <taxon>Hyphomicrobiales</taxon>
        <taxon>Boseaceae</taxon>
        <taxon>Bosea</taxon>
    </lineage>
</organism>
<dbReference type="AlphaFoldDB" id="A0A0N1F3U7"/>
<dbReference type="PATRIC" id="fig|1526658.3.peg.3985"/>
<dbReference type="PANTHER" id="PTHR43537">
    <property type="entry name" value="TRANSCRIPTIONAL REGULATOR, GNTR FAMILY"/>
    <property type="match status" value="1"/>
</dbReference>
<dbReference type="OrthoDB" id="9788098at2"/>
<keyword evidence="3" id="KW-0804">Transcription</keyword>
<feature type="domain" description="HTH gntR-type" evidence="4">
    <location>
        <begin position="7"/>
        <end position="74"/>
    </location>
</feature>
<evidence type="ECO:0000256" key="3">
    <source>
        <dbReference type="ARBA" id="ARBA00023163"/>
    </source>
</evidence>
<dbReference type="GO" id="GO:0003677">
    <property type="term" value="F:DNA binding"/>
    <property type="evidence" value="ECO:0007669"/>
    <property type="project" value="UniProtKB-KW"/>
</dbReference>
<dbReference type="CDD" id="cd07377">
    <property type="entry name" value="WHTH_GntR"/>
    <property type="match status" value="1"/>
</dbReference>
<evidence type="ECO:0000256" key="1">
    <source>
        <dbReference type="ARBA" id="ARBA00023015"/>
    </source>
</evidence>
<dbReference type="EMBL" id="LGSZ01000040">
    <property type="protein sequence ID" value="KPH80614.1"/>
    <property type="molecule type" value="Genomic_DNA"/>
</dbReference>
<comment type="caution">
    <text evidence="5">The sequence shown here is derived from an EMBL/GenBank/DDBJ whole genome shotgun (WGS) entry which is preliminary data.</text>
</comment>
<evidence type="ECO:0000313" key="6">
    <source>
        <dbReference type="Proteomes" id="UP000037822"/>
    </source>
</evidence>
<dbReference type="Pfam" id="PF00392">
    <property type="entry name" value="GntR"/>
    <property type="match status" value="1"/>
</dbReference>
<dbReference type="InterPro" id="IPR000524">
    <property type="entry name" value="Tscrpt_reg_HTH_GntR"/>
</dbReference>
<gene>
    <name evidence="5" type="ORF">AE618_12745</name>
</gene>
<dbReference type="GO" id="GO:0003700">
    <property type="term" value="F:DNA-binding transcription factor activity"/>
    <property type="evidence" value="ECO:0007669"/>
    <property type="project" value="InterPro"/>
</dbReference>
<keyword evidence="1" id="KW-0805">Transcription regulation</keyword>
<protein>
    <recommendedName>
        <fullName evidence="4">HTH gntR-type domain-containing protein</fullName>
    </recommendedName>
</protein>
<dbReference type="InterPro" id="IPR008920">
    <property type="entry name" value="TF_FadR/GntR_C"/>
</dbReference>
<dbReference type="Pfam" id="PF07729">
    <property type="entry name" value="FCD"/>
    <property type="match status" value="1"/>
</dbReference>
<dbReference type="SMART" id="SM00345">
    <property type="entry name" value="HTH_GNTR"/>
    <property type="match status" value="1"/>
</dbReference>
<accession>A0A0N1F3U7</accession>
<proteinExistence type="predicted"/>
<dbReference type="PANTHER" id="PTHR43537:SF6">
    <property type="entry name" value="HTH-TYPE TRANSCRIPTIONAL REPRESSOR RSPR"/>
    <property type="match status" value="1"/>
</dbReference>
<evidence type="ECO:0000259" key="4">
    <source>
        <dbReference type="PROSITE" id="PS50949"/>
    </source>
</evidence>
<dbReference type="SMART" id="SM00895">
    <property type="entry name" value="FCD"/>
    <property type="match status" value="1"/>
</dbReference>
<evidence type="ECO:0000256" key="2">
    <source>
        <dbReference type="ARBA" id="ARBA00023125"/>
    </source>
</evidence>
<keyword evidence="6" id="KW-1185">Reference proteome</keyword>
<dbReference type="Gene3D" id="1.10.10.10">
    <property type="entry name" value="Winged helix-like DNA-binding domain superfamily/Winged helix DNA-binding domain"/>
    <property type="match status" value="1"/>
</dbReference>
<dbReference type="Gene3D" id="1.20.120.530">
    <property type="entry name" value="GntR ligand-binding domain-like"/>
    <property type="match status" value="1"/>
</dbReference>
<evidence type="ECO:0000313" key="5">
    <source>
        <dbReference type="EMBL" id="KPH80614.1"/>
    </source>
</evidence>
<dbReference type="RefSeq" id="WP_054209428.1">
    <property type="nucleotide sequence ID" value="NZ_LGSZ01000040.1"/>
</dbReference>
<sequence>MALPAVRQSTEQIHRLLRGDILAAVLRPGEAMSEARMAVRFGVSRTPVREAFKRLVEEGFLMVVPQVGTFVAPIDLAAVHDSQFVRETLECRTVALAARHADDAGKAALEQNVRQQERDLASGDRASFFRHDEAFHAKLAKLAGHPSVWSLIEGVKAQLDRVRCLSLESASWPTMILTQHREIMDCVITGNEARAEAAMRTHLRTVFDAIETIARDQVDAFAGSATPARLD</sequence>